<feature type="transmembrane region" description="Helical" evidence="9">
    <location>
        <begin position="470"/>
        <end position="490"/>
    </location>
</feature>
<dbReference type="GO" id="GO:0005886">
    <property type="term" value="C:plasma membrane"/>
    <property type="evidence" value="ECO:0007669"/>
    <property type="project" value="UniProtKB-SubCell"/>
</dbReference>
<protein>
    <submittedName>
        <fullName evidence="11">Major facilitator superfamily domain-containing protein</fullName>
    </submittedName>
</protein>
<dbReference type="PANTHER" id="PTHR23502">
    <property type="entry name" value="MAJOR FACILITATOR SUPERFAMILY"/>
    <property type="match status" value="1"/>
</dbReference>
<accession>A0AAI9ZN38</accession>
<dbReference type="PROSITE" id="PS00216">
    <property type="entry name" value="SUGAR_TRANSPORT_1"/>
    <property type="match status" value="1"/>
</dbReference>
<dbReference type="RefSeq" id="XP_060443648.1">
    <property type="nucleotide sequence ID" value="XM_060595312.1"/>
</dbReference>
<dbReference type="InterPro" id="IPR020846">
    <property type="entry name" value="MFS_dom"/>
</dbReference>
<dbReference type="PROSITE" id="PS50850">
    <property type="entry name" value="MFS"/>
    <property type="match status" value="1"/>
</dbReference>
<evidence type="ECO:0000313" key="12">
    <source>
        <dbReference type="Proteomes" id="UP001243989"/>
    </source>
</evidence>
<dbReference type="InterPro" id="IPR011701">
    <property type="entry name" value="MFS"/>
</dbReference>
<evidence type="ECO:0000256" key="8">
    <source>
        <dbReference type="SAM" id="MobiDB-lite"/>
    </source>
</evidence>
<evidence type="ECO:0000259" key="10">
    <source>
        <dbReference type="PROSITE" id="PS50850"/>
    </source>
</evidence>
<feature type="transmembrane region" description="Helical" evidence="9">
    <location>
        <begin position="63"/>
        <end position="83"/>
    </location>
</feature>
<evidence type="ECO:0000256" key="6">
    <source>
        <dbReference type="ARBA" id="ARBA00022989"/>
    </source>
</evidence>
<feature type="domain" description="Major facilitator superfamily (MFS) profile" evidence="10">
    <location>
        <begin position="59"/>
        <end position="508"/>
    </location>
</feature>
<evidence type="ECO:0000256" key="4">
    <source>
        <dbReference type="ARBA" id="ARBA00022475"/>
    </source>
</evidence>
<keyword evidence="4" id="KW-1003">Cell membrane</keyword>
<dbReference type="CDD" id="cd17323">
    <property type="entry name" value="MFS_Tpo1_MDR_like"/>
    <property type="match status" value="1"/>
</dbReference>
<dbReference type="GO" id="GO:0042908">
    <property type="term" value="P:xenobiotic transport"/>
    <property type="evidence" value="ECO:0007669"/>
    <property type="project" value="UniProtKB-ARBA"/>
</dbReference>
<evidence type="ECO:0000256" key="9">
    <source>
        <dbReference type="SAM" id="Phobius"/>
    </source>
</evidence>
<feature type="compositionally biased region" description="Polar residues" evidence="8">
    <location>
        <begin position="1"/>
        <end position="21"/>
    </location>
</feature>
<feature type="transmembrane region" description="Helical" evidence="9">
    <location>
        <begin position="131"/>
        <end position="148"/>
    </location>
</feature>
<evidence type="ECO:0000256" key="1">
    <source>
        <dbReference type="ARBA" id="ARBA00004141"/>
    </source>
</evidence>
<dbReference type="EMBL" id="JAHMHQ010000013">
    <property type="protein sequence ID" value="KAK1635041.1"/>
    <property type="molecule type" value="Genomic_DNA"/>
</dbReference>
<dbReference type="GO" id="GO:0022857">
    <property type="term" value="F:transmembrane transporter activity"/>
    <property type="evidence" value="ECO:0007669"/>
    <property type="project" value="InterPro"/>
</dbReference>
<dbReference type="Pfam" id="PF07690">
    <property type="entry name" value="MFS_1"/>
    <property type="match status" value="1"/>
</dbReference>
<comment type="caution">
    <text evidence="11">The sequence shown here is derived from an EMBL/GenBank/DDBJ whole genome shotgun (WGS) entry which is preliminary data.</text>
</comment>
<gene>
    <name evidence="11" type="ORF">BDP81DRAFT_491482</name>
</gene>
<dbReference type="GO" id="GO:0140115">
    <property type="term" value="P:export across plasma membrane"/>
    <property type="evidence" value="ECO:0007669"/>
    <property type="project" value="UniProtKB-ARBA"/>
</dbReference>
<dbReference type="InterPro" id="IPR036259">
    <property type="entry name" value="MFS_trans_sf"/>
</dbReference>
<proteinExistence type="inferred from homology"/>
<evidence type="ECO:0000256" key="7">
    <source>
        <dbReference type="ARBA" id="ARBA00023136"/>
    </source>
</evidence>
<dbReference type="SUPFAM" id="SSF103473">
    <property type="entry name" value="MFS general substrate transporter"/>
    <property type="match status" value="1"/>
</dbReference>
<keyword evidence="7 9" id="KW-0472">Membrane</keyword>
<feature type="transmembrane region" description="Helical" evidence="9">
    <location>
        <begin position="377"/>
        <end position="396"/>
    </location>
</feature>
<feature type="transmembrane region" description="Helical" evidence="9">
    <location>
        <begin position="333"/>
        <end position="357"/>
    </location>
</feature>
<dbReference type="Gene3D" id="1.20.1250.20">
    <property type="entry name" value="MFS general substrate transporter like domains"/>
    <property type="match status" value="1"/>
</dbReference>
<dbReference type="PANTHER" id="PTHR23502:SF7">
    <property type="entry name" value="DRUG_PROTON ANTIPORTER YHK8-RELATED"/>
    <property type="match status" value="1"/>
</dbReference>
<feature type="transmembrane region" description="Helical" evidence="9">
    <location>
        <begin position="299"/>
        <end position="321"/>
    </location>
</feature>
<keyword evidence="6 9" id="KW-1133">Transmembrane helix</keyword>
<feature type="transmembrane region" description="Helical" evidence="9">
    <location>
        <begin position="95"/>
        <end position="119"/>
    </location>
</feature>
<feature type="transmembrane region" description="Helical" evidence="9">
    <location>
        <begin position="402"/>
        <end position="429"/>
    </location>
</feature>
<evidence type="ECO:0000313" key="11">
    <source>
        <dbReference type="EMBL" id="KAK1635041.1"/>
    </source>
</evidence>
<comment type="subcellular location">
    <subcellularLocation>
        <location evidence="2">Cell membrane</location>
    </subcellularLocation>
    <subcellularLocation>
        <location evidence="1">Membrane</location>
        <topology evidence="1">Multi-pass membrane protein</topology>
    </subcellularLocation>
</comment>
<comment type="similarity">
    <text evidence="3">Belongs to the major facilitator superfamily.</text>
</comment>
<feature type="transmembrane region" description="Helical" evidence="9">
    <location>
        <begin position="160"/>
        <end position="182"/>
    </location>
</feature>
<dbReference type="FunFam" id="1.20.1250.20:FF:000082">
    <property type="entry name" value="MFS multidrug transporter, putative"/>
    <property type="match status" value="1"/>
</dbReference>
<organism evidence="11 12">
    <name type="scientific">Colletotrichum phormii</name>
    <dbReference type="NCBI Taxonomy" id="359342"/>
    <lineage>
        <taxon>Eukaryota</taxon>
        <taxon>Fungi</taxon>
        <taxon>Dikarya</taxon>
        <taxon>Ascomycota</taxon>
        <taxon>Pezizomycotina</taxon>
        <taxon>Sordariomycetes</taxon>
        <taxon>Hypocreomycetidae</taxon>
        <taxon>Glomerellales</taxon>
        <taxon>Glomerellaceae</taxon>
        <taxon>Colletotrichum</taxon>
        <taxon>Colletotrichum acutatum species complex</taxon>
    </lineage>
</organism>
<name>A0AAI9ZN38_9PEZI</name>
<feature type="region of interest" description="Disordered" evidence="8">
    <location>
        <begin position="1"/>
        <end position="40"/>
    </location>
</feature>
<evidence type="ECO:0000256" key="5">
    <source>
        <dbReference type="ARBA" id="ARBA00022692"/>
    </source>
</evidence>
<feature type="transmembrane region" description="Helical" evidence="9">
    <location>
        <begin position="219"/>
        <end position="238"/>
    </location>
</feature>
<dbReference type="Proteomes" id="UP001243989">
    <property type="component" value="Unassembled WGS sequence"/>
</dbReference>
<feature type="transmembrane region" description="Helical" evidence="9">
    <location>
        <begin position="194"/>
        <end position="213"/>
    </location>
</feature>
<dbReference type="AlphaFoldDB" id="A0AAI9ZN38"/>
<sequence length="508" mass="56433">MATRNSSLAQMDSDNYDSQSGDDVEKYSGPSARPPTDRDPFEVSFDGIDDPFCPHGMSLLRKWIIVTILCNVTICVTCTSSAYTSTYTQMNTEFGTSSLVSTLGLSTFLLGIAFGPPMISPLSEYYGRRPIYLGTWSLFILSTIPSAVAKNIQTILVTRFFSGAFGGTFLSVSGGTVGDIFLPHQIQHPMSLVSLVPFMGPCVGPIVGGFINYNINWRWTYYIMIIWSSVLMAIIVFFTPETFHPIRLYMKAKHLRQQTGDDRYRAPMENRSGDAQTSKASIIAASMLRPLQFNFLEPMCLCLNVYSAILLAILYLFFLAFPRLFRTQYGMNLWQGGLTFLGIIVGMCLAAASSPVWSNIRTRLVEKHGASEPEFRLPPAMLGAFFIPTGLFWFGWTISPDIHWIVPITGSGVFGCGTVLAFTGIYTFLIDAYAKYSASALASNGLTRCLFSAAFPLFGVQMYDKLGHQWATSLLAFLTVAMMPFPWLFFKYGKALRGKSKFALHEKM</sequence>
<dbReference type="InterPro" id="IPR005829">
    <property type="entry name" value="Sugar_transporter_CS"/>
</dbReference>
<dbReference type="GeneID" id="85480174"/>
<keyword evidence="5 9" id="KW-0812">Transmembrane</keyword>
<evidence type="ECO:0000256" key="3">
    <source>
        <dbReference type="ARBA" id="ARBA00008335"/>
    </source>
</evidence>
<evidence type="ECO:0000256" key="2">
    <source>
        <dbReference type="ARBA" id="ARBA00004236"/>
    </source>
</evidence>
<keyword evidence="12" id="KW-1185">Reference proteome</keyword>
<reference evidence="11" key="1">
    <citation type="submission" date="2021-06" db="EMBL/GenBank/DDBJ databases">
        <title>Comparative genomics, transcriptomics and evolutionary studies reveal genomic signatures of adaptation to plant cell wall in hemibiotrophic fungi.</title>
        <authorList>
            <consortium name="DOE Joint Genome Institute"/>
            <person name="Baroncelli R."/>
            <person name="Diaz J.F."/>
            <person name="Benocci T."/>
            <person name="Peng M."/>
            <person name="Battaglia E."/>
            <person name="Haridas S."/>
            <person name="Andreopoulos W."/>
            <person name="Labutti K."/>
            <person name="Pangilinan J."/>
            <person name="Floch G.L."/>
            <person name="Makela M.R."/>
            <person name="Henrissat B."/>
            <person name="Grigoriev I.V."/>
            <person name="Crouch J.A."/>
            <person name="De Vries R.P."/>
            <person name="Sukno S.A."/>
            <person name="Thon M.R."/>
        </authorList>
    </citation>
    <scope>NUCLEOTIDE SEQUENCE</scope>
    <source>
        <strain evidence="11">CBS 102054</strain>
    </source>
</reference>